<name>A0A1J4MB44_9CRYT</name>
<dbReference type="Gene3D" id="3.10.20.90">
    <property type="entry name" value="Phosphatidylinositol 3-kinase Catalytic Subunit, Chain A, domain 1"/>
    <property type="match status" value="1"/>
</dbReference>
<keyword evidence="4" id="KW-0833">Ubl conjugation pathway</keyword>
<dbReference type="AlphaFoldDB" id="A0A1J4MB44"/>
<dbReference type="RefSeq" id="XP_067066567.1">
    <property type="nucleotide sequence ID" value="XM_067212844.1"/>
</dbReference>
<dbReference type="InterPro" id="IPR029071">
    <property type="entry name" value="Ubiquitin-like_domsf"/>
</dbReference>
<dbReference type="OrthoDB" id="284357at2759"/>
<evidence type="ECO:0000313" key="6">
    <source>
        <dbReference type="Proteomes" id="UP000186804"/>
    </source>
</evidence>
<sequence>MSSLPNSSNTKVTFKITLASDRKNPYKILSVPEDTPFTAVVKFAAEQFKVSATTSAIITMEGVGVNPNNTASQVFLKHGGDLQLIPRDRVGFNRY</sequence>
<evidence type="ECO:0000256" key="1">
    <source>
        <dbReference type="ARBA" id="ARBA00010230"/>
    </source>
</evidence>
<evidence type="ECO:0000256" key="4">
    <source>
        <dbReference type="ARBA" id="ARBA00022786"/>
    </source>
</evidence>
<dbReference type="Proteomes" id="UP000186804">
    <property type="component" value="Unassembled WGS sequence"/>
</dbReference>
<dbReference type="InterPro" id="IPR005375">
    <property type="entry name" value="UFM1"/>
</dbReference>
<dbReference type="SUPFAM" id="SSF54236">
    <property type="entry name" value="Ubiquitin-like"/>
    <property type="match status" value="1"/>
</dbReference>
<keyword evidence="3" id="KW-1017">Isopeptide bond</keyword>
<comment type="caution">
    <text evidence="5">The sequence shown here is derived from an EMBL/GenBank/DDBJ whole genome shotgun (WGS) entry which is preliminary data.</text>
</comment>
<proteinExistence type="inferred from homology"/>
<protein>
    <recommendedName>
        <fullName evidence="2">Ubiquitin-fold modifier 1</fullName>
    </recommendedName>
</protein>
<gene>
    <name evidence="5" type="ORF">cand_026150</name>
</gene>
<dbReference type="EMBL" id="LRBS01000124">
    <property type="protein sequence ID" value="OII71199.1"/>
    <property type="molecule type" value="Genomic_DNA"/>
</dbReference>
<dbReference type="GO" id="GO:0005737">
    <property type="term" value="C:cytoplasm"/>
    <property type="evidence" value="ECO:0007669"/>
    <property type="project" value="TreeGrafter"/>
</dbReference>
<dbReference type="GO" id="GO:0005634">
    <property type="term" value="C:nucleus"/>
    <property type="evidence" value="ECO:0007669"/>
    <property type="project" value="TreeGrafter"/>
</dbReference>
<dbReference type="GO" id="GO:1990592">
    <property type="term" value="P:protein K69-linked ufmylation"/>
    <property type="evidence" value="ECO:0007669"/>
    <property type="project" value="TreeGrafter"/>
</dbReference>
<dbReference type="PANTHER" id="PTHR15825:SF0">
    <property type="entry name" value="UBIQUITIN-FOLD MODIFIER 1"/>
    <property type="match status" value="1"/>
</dbReference>
<accession>A0A1J4MB44</accession>
<dbReference type="GeneID" id="92366799"/>
<evidence type="ECO:0000256" key="2">
    <source>
        <dbReference type="ARBA" id="ARBA00015319"/>
    </source>
</evidence>
<evidence type="ECO:0000313" key="5">
    <source>
        <dbReference type="EMBL" id="OII71199.1"/>
    </source>
</evidence>
<keyword evidence="6" id="KW-1185">Reference proteome</keyword>
<dbReference type="VEuPathDB" id="CryptoDB:cand_026150"/>
<evidence type="ECO:0000256" key="3">
    <source>
        <dbReference type="ARBA" id="ARBA00022499"/>
    </source>
</evidence>
<dbReference type="Pfam" id="PF03671">
    <property type="entry name" value="Ufm1"/>
    <property type="match status" value="1"/>
</dbReference>
<dbReference type="PANTHER" id="PTHR15825">
    <property type="entry name" value="UBIQUITIN-FOLD MODIFIER 1"/>
    <property type="match status" value="1"/>
</dbReference>
<organism evidence="5 6">
    <name type="scientific">Cryptosporidium andersoni</name>
    <dbReference type="NCBI Taxonomy" id="117008"/>
    <lineage>
        <taxon>Eukaryota</taxon>
        <taxon>Sar</taxon>
        <taxon>Alveolata</taxon>
        <taxon>Apicomplexa</taxon>
        <taxon>Conoidasida</taxon>
        <taxon>Coccidia</taxon>
        <taxon>Eucoccidiorida</taxon>
        <taxon>Eimeriorina</taxon>
        <taxon>Cryptosporidiidae</taxon>
        <taxon>Cryptosporidium</taxon>
    </lineage>
</organism>
<reference evidence="5 6" key="1">
    <citation type="submission" date="2016-10" db="EMBL/GenBank/DDBJ databases">
        <title>Reductive evolution of mitochondrial metabolism and differential evolution of invasion-related proteins in Cryptosporidium.</title>
        <authorList>
            <person name="Liu S."/>
            <person name="Roellig D.M."/>
            <person name="Guo Y."/>
            <person name="Li N."/>
            <person name="Frace M.A."/>
            <person name="Tang K."/>
            <person name="Zhang L."/>
            <person name="Feng Y."/>
            <person name="Xiao L."/>
        </authorList>
    </citation>
    <scope>NUCLEOTIDE SEQUENCE [LARGE SCALE GENOMIC DNA]</scope>
    <source>
        <strain evidence="5">30847</strain>
    </source>
</reference>
<comment type="similarity">
    <text evidence="1">Belongs to the UFM1 family.</text>
</comment>
<dbReference type="FunFam" id="3.10.20.90:FF:000044">
    <property type="entry name" value="Ubiquitin-fold modifier 1"/>
    <property type="match status" value="1"/>
</dbReference>